<evidence type="ECO:0000256" key="1">
    <source>
        <dbReference type="SAM" id="Phobius"/>
    </source>
</evidence>
<protein>
    <recommendedName>
        <fullName evidence="2">Fatty acyl-CoA reductase C-terminal domain-containing protein</fullName>
    </recommendedName>
</protein>
<keyword evidence="1" id="KW-0812">Transmembrane</keyword>
<accession>A0A7R9LGG3</accession>
<dbReference type="OrthoDB" id="429813at2759"/>
<evidence type="ECO:0000313" key="4">
    <source>
        <dbReference type="Proteomes" id="UP000759131"/>
    </source>
</evidence>
<feature type="non-terminal residue" evidence="3">
    <location>
        <position position="131"/>
    </location>
</feature>
<sequence length="131" mass="15870">MHNGFEMLKYFWMKQWSFHSENTRRLMNTLAKHSAYDSRHFPFDVSVVDWPLLTKNSWYGGRRYLLKEDDDNIPKAKRRLTKIIYGYRIFLFLWYSALTYVMYLLTNKLVSTASVPIHAIDMWRSYDVDII</sequence>
<proteinExistence type="predicted"/>
<keyword evidence="1" id="KW-0472">Membrane</keyword>
<dbReference type="EMBL" id="OC878165">
    <property type="protein sequence ID" value="CAD7640429.1"/>
    <property type="molecule type" value="Genomic_DNA"/>
</dbReference>
<feature type="domain" description="Fatty acyl-CoA reductase C-terminal" evidence="2">
    <location>
        <begin position="1"/>
        <end position="68"/>
    </location>
</feature>
<dbReference type="InterPro" id="IPR033640">
    <property type="entry name" value="FAR_C"/>
</dbReference>
<dbReference type="Proteomes" id="UP000759131">
    <property type="component" value="Unassembled WGS sequence"/>
</dbReference>
<feature type="transmembrane region" description="Helical" evidence="1">
    <location>
        <begin position="85"/>
        <end position="105"/>
    </location>
</feature>
<organism evidence="3">
    <name type="scientific">Medioppia subpectinata</name>
    <dbReference type="NCBI Taxonomy" id="1979941"/>
    <lineage>
        <taxon>Eukaryota</taxon>
        <taxon>Metazoa</taxon>
        <taxon>Ecdysozoa</taxon>
        <taxon>Arthropoda</taxon>
        <taxon>Chelicerata</taxon>
        <taxon>Arachnida</taxon>
        <taxon>Acari</taxon>
        <taxon>Acariformes</taxon>
        <taxon>Sarcoptiformes</taxon>
        <taxon>Oribatida</taxon>
        <taxon>Brachypylina</taxon>
        <taxon>Oppioidea</taxon>
        <taxon>Oppiidae</taxon>
        <taxon>Medioppia</taxon>
    </lineage>
</organism>
<dbReference type="Pfam" id="PF03015">
    <property type="entry name" value="Sterile"/>
    <property type="match status" value="1"/>
</dbReference>
<reference evidence="3" key="1">
    <citation type="submission" date="2020-11" db="EMBL/GenBank/DDBJ databases">
        <authorList>
            <person name="Tran Van P."/>
        </authorList>
    </citation>
    <scope>NUCLEOTIDE SEQUENCE</scope>
</reference>
<evidence type="ECO:0000259" key="2">
    <source>
        <dbReference type="Pfam" id="PF03015"/>
    </source>
</evidence>
<dbReference type="EMBL" id="CAJPIZ010023590">
    <property type="protein sequence ID" value="CAG2118261.1"/>
    <property type="molecule type" value="Genomic_DNA"/>
</dbReference>
<gene>
    <name evidence="3" type="ORF">OSB1V03_LOCUS18213</name>
</gene>
<dbReference type="CDD" id="cd09071">
    <property type="entry name" value="FAR_C"/>
    <property type="match status" value="1"/>
</dbReference>
<evidence type="ECO:0000313" key="3">
    <source>
        <dbReference type="EMBL" id="CAD7640429.1"/>
    </source>
</evidence>
<dbReference type="AlphaFoldDB" id="A0A7R9LGG3"/>
<keyword evidence="1" id="KW-1133">Transmembrane helix</keyword>
<keyword evidence="4" id="KW-1185">Reference proteome</keyword>
<name>A0A7R9LGG3_9ACAR</name>